<protein>
    <submittedName>
        <fullName evidence="2">Uncharacterized protein</fullName>
    </submittedName>
</protein>
<dbReference type="Proteomes" id="UP000199420">
    <property type="component" value="Unassembled WGS sequence"/>
</dbReference>
<dbReference type="EMBL" id="FNYC01000012">
    <property type="protein sequence ID" value="SEJ55591.1"/>
    <property type="molecule type" value="Genomic_DNA"/>
</dbReference>
<sequence>MQAKFPPFTEAAVSDAKPPPAHEVSPVEAKLRTALQYIYHARLLIDEALALVNPPEPVTPAEVLRERLDATDDDTAAA</sequence>
<dbReference type="AlphaFoldDB" id="A0A1H6ZQE9"/>
<name>A0A1H6ZQE9_9GAMM</name>
<dbReference type="RefSeq" id="WP_091336799.1">
    <property type="nucleotide sequence ID" value="NZ_FNYC01000012.1"/>
</dbReference>
<evidence type="ECO:0000313" key="2">
    <source>
        <dbReference type="EMBL" id="SEJ55591.1"/>
    </source>
</evidence>
<keyword evidence="3" id="KW-1185">Reference proteome</keyword>
<accession>A0A1H6ZQE9</accession>
<feature type="region of interest" description="Disordered" evidence="1">
    <location>
        <begin position="1"/>
        <end position="25"/>
    </location>
</feature>
<reference evidence="2 3" key="1">
    <citation type="submission" date="2016-10" db="EMBL/GenBank/DDBJ databases">
        <authorList>
            <person name="de Groot N.N."/>
        </authorList>
    </citation>
    <scope>NUCLEOTIDE SEQUENCE [LARGE SCALE GENOMIC DNA]</scope>
    <source>
        <strain evidence="2 3">DSM 26515</strain>
    </source>
</reference>
<proteinExistence type="predicted"/>
<dbReference type="STRING" id="529704.SAMN02927913_2185"/>
<organism evidence="2 3">
    <name type="scientific">Frateuria terrea</name>
    <dbReference type="NCBI Taxonomy" id="529704"/>
    <lineage>
        <taxon>Bacteria</taxon>
        <taxon>Pseudomonadati</taxon>
        <taxon>Pseudomonadota</taxon>
        <taxon>Gammaproteobacteria</taxon>
        <taxon>Lysobacterales</taxon>
        <taxon>Rhodanobacteraceae</taxon>
        <taxon>Frateuria</taxon>
    </lineage>
</organism>
<evidence type="ECO:0000313" key="3">
    <source>
        <dbReference type="Proteomes" id="UP000199420"/>
    </source>
</evidence>
<evidence type="ECO:0000256" key="1">
    <source>
        <dbReference type="SAM" id="MobiDB-lite"/>
    </source>
</evidence>
<gene>
    <name evidence="2" type="ORF">SAMN04487997_0204</name>
</gene>